<dbReference type="Proteomes" id="UP000054350">
    <property type="component" value="Unassembled WGS sequence"/>
</dbReference>
<feature type="region of interest" description="Disordered" evidence="1">
    <location>
        <begin position="222"/>
        <end position="243"/>
    </location>
</feature>
<gene>
    <name evidence="3" type="ORF">AMAG_01164</name>
</gene>
<keyword evidence="2" id="KW-1133">Transmembrane helix</keyword>
<dbReference type="EMBL" id="GG745329">
    <property type="protein sequence ID" value="KNE55251.1"/>
    <property type="molecule type" value="Genomic_DNA"/>
</dbReference>
<organism evidence="3 4">
    <name type="scientific">Allomyces macrogynus (strain ATCC 38327)</name>
    <name type="common">Allomyces javanicus var. macrogynus</name>
    <dbReference type="NCBI Taxonomy" id="578462"/>
    <lineage>
        <taxon>Eukaryota</taxon>
        <taxon>Fungi</taxon>
        <taxon>Fungi incertae sedis</taxon>
        <taxon>Blastocladiomycota</taxon>
        <taxon>Blastocladiomycetes</taxon>
        <taxon>Blastocladiales</taxon>
        <taxon>Blastocladiaceae</taxon>
        <taxon>Allomyces</taxon>
    </lineage>
</organism>
<evidence type="ECO:0000256" key="1">
    <source>
        <dbReference type="SAM" id="MobiDB-lite"/>
    </source>
</evidence>
<keyword evidence="2" id="KW-0472">Membrane</keyword>
<dbReference type="VEuPathDB" id="FungiDB:AMAG_01164"/>
<keyword evidence="2" id="KW-0812">Transmembrane</keyword>
<feature type="transmembrane region" description="Helical" evidence="2">
    <location>
        <begin position="484"/>
        <end position="512"/>
    </location>
</feature>
<feature type="region of interest" description="Disordered" evidence="1">
    <location>
        <begin position="429"/>
        <end position="457"/>
    </location>
</feature>
<keyword evidence="4" id="KW-1185">Reference proteome</keyword>
<protein>
    <submittedName>
        <fullName evidence="3">Uncharacterized protein</fullName>
    </submittedName>
</protein>
<proteinExistence type="predicted"/>
<feature type="transmembrane region" description="Helical" evidence="2">
    <location>
        <begin position="144"/>
        <end position="168"/>
    </location>
</feature>
<feature type="compositionally biased region" description="Low complexity" evidence="1">
    <location>
        <begin position="441"/>
        <end position="457"/>
    </location>
</feature>
<evidence type="ECO:0000256" key="2">
    <source>
        <dbReference type="SAM" id="Phobius"/>
    </source>
</evidence>
<feature type="transmembrane region" description="Helical" evidence="2">
    <location>
        <begin position="271"/>
        <end position="288"/>
    </location>
</feature>
<evidence type="ECO:0000313" key="3">
    <source>
        <dbReference type="EMBL" id="KNE55251.1"/>
    </source>
</evidence>
<dbReference type="AlphaFoldDB" id="A0A0L0RYW1"/>
<accession>A0A0L0RYW1</accession>
<name>A0A0L0RYW1_ALLM3</name>
<feature type="transmembrane region" description="Helical" evidence="2">
    <location>
        <begin position="347"/>
        <end position="367"/>
    </location>
</feature>
<reference evidence="4" key="2">
    <citation type="submission" date="2009-11" db="EMBL/GenBank/DDBJ databases">
        <title>The Genome Sequence of Allomyces macrogynus strain ATCC 38327.</title>
        <authorList>
            <consortium name="The Broad Institute Genome Sequencing Platform"/>
            <person name="Russ C."/>
            <person name="Cuomo C."/>
            <person name="Shea T."/>
            <person name="Young S.K."/>
            <person name="Zeng Q."/>
            <person name="Koehrsen M."/>
            <person name="Haas B."/>
            <person name="Borodovsky M."/>
            <person name="Guigo R."/>
            <person name="Alvarado L."/>
            <person name="Berlin A."/>
            <person name="Borenstein D."/>
            <person name="Chen Z."/>
            <person name="Engels R."/>
            <person name="Freedman E."/>
            <person name="Gellesch M."/>
            <person name="Goldberg J."/>
            <person name="Griggs A."/>
            <person name="Gujja S."/>
            <person name="Heiman D."/>
            <person name="Hepburn T."/>
            <person name="Howarth C."/>
            <person name="Jen D."/>
            <person name="Larson L."/>
            <person name="Lewis B."/>
            <person name="Mehta T."/>
            <person name="Park D."/>
            <person name="Pearson M."/>
            <person name="Roberts A."/>
            <person name="Saif S."/>
            <person name="Shenoy N."/>
            <person name="Sisk P."/>
            <person name="Stolte C."/>
            <person name="Sykes S."/>
            <person name="Walk T."/>
            <person name="White J."/>
            <person name="Yandava C."/>
            <person name="Burger G."/>
            <person name="Gray M.W."/>
            <person name="Holland P.W.H."/>
            <person name="King N."/>
            <person name="Lang F.B.F."/>
            <person name="Roger A.J."/>
            <person name="Ruiz-Trillo I."/>
            <person name="Lander E."/>
            <person name="Nusbaum C."/>
        </authorList>
    </citation>
    <scope>NUCLEOTIDE SEQUENCE [LARGE SCALE GENOMIC DNA]</scope>
    <source>
        <strain evidence="4">ATCC 38327</strain>
    </source>
</reference>
<evidence type="ECO:0000313" key="4">
    <source>
        <dbReference type="Proteomes" id="UP000054350"/>
    </source>
</evidence>
<sequence>MCLFICHQTVLDASSTFSTHLLRRVCRSTSAATGPPRSTPGPDEAAPRQLPAQDPVRFSTRPTHPSQQTAATRVCLVAITSGQHNNAMLSEHGAPRIAPVPPPAQFPPAPALVATSWFIPATDVHFGGPIFLGTRPGLFRALHWVSMLNACVSVLASLLVLAHCVGFFEYPPSRPSSTAPASALSSPPCSDLPLSPLSPRQTRVASKDITAAVYELRAMHPSVSSTTGGGVAPAPSSMDTQLSSSRARARRDMTWRELITTLMKSDFSARFPIYIAVVELVFAAVHAFDHVVLLATGRFPEEPHCVAISTVVGFAFGFQQYYAGFLSFFTYLKVVRGVHLPLGPMDCYLHIPITFMFAVLGVVLHFTDGLGPSGFTCTFNIHTPSGILLAYVGALSATFNAVSGYYSYTKIADEVRGTMVQLQSVMRSPMRSPVHAHDTPSTTSESASTSSNAAVSPLPGLYRRRRSRRPRLTEHQLILRSLSYLLYSSIACSTPLALGAWLSAIFATLGVVEPISGLVYVFAPGASGWCNMWAYFATARIKSAAARARIRASSSAELPAIIAAGPGMHGLGSLSAAGQAAAALAATQGSLAKPAASASVVGPGRPPPSPADLHIMATNEMF</sequence>
<feature type="transmembrane region" description="Helical" evidence="2">
    <location>
        <begin position="308"/>
        <end position="335"/>
    </location>
</feature>
<feature type="transmembrane region" description="Helical" evidence="2">
    <location>
        <begin position="518"/>
        <end position="537"/>
    </location>
</feature>
<reference evidence="3 4" key="1">
    <citation type="submission" date="2009-11" db="EMBL/GenBank/DDBJ databases">
        <title>Annotation of Allomyces macrogynus ATCC 38327.</title>
        <authorList>
            <consortium name="The Broad Institute Genome Sequencing Platform"/>
            <person name="Russ C."/>
            <person name="Cuomo C."/>
            <person name="Burger G."/>
            <person name="Gray M.W."/>
            <person name="Holland P.W.H."/>
            <person name="King N."/>
            <person name="Lang F.B.F."/>
            <person name="Roger A.J."/>
            <person name="Ruiz-Trillo I."/>
            <person name="Young S.K."/>
            <person name="Zeng Q."/>
            <person name="Gargeya S."/>
            <person name="Fitzgerald M."/>
            <person name="Haas B."/>
            <person name="Abouelleil A."/>
            <person name="Alvarado L."/>
            <person name="Arachchi H.M."/>
            <person name="Berlin A."/>
            <person name="Chapman S.B."/>
            <person name="Gearin G."/>
            <person name="Goldberg J."/>
            <person name="Griggs A."/>
            <person name="Gujja S."/>
            <person name="Hansen M."/>
            <person name="Heiman D."/>
            <person name="Howarth C."/>
            <person name="Larimer J."/>
            <person name="Lui A."/>
            <person name="MacDonald P.J.P."/>
            <person name="McCowen C."/>
            <person name="Montmayeur A."/>
            <person name="Murphy C."/>
            <person name="Neiman D."/>
            <person name="Pearson M."/>
            <person name="Priest M."/>
            <person name="Roberts A."/>
            <person name="Saif S."/>
            <person name="Shea T."/>
            <person name="Sisk P."/>
            <person name="Stolte C."/>
            <person name="Sykes S."/>
            <person name="Wortman J."/>
            <person name="Nusbaum C."/>
            <person name="Birren B."/>
        </authorList>
    </citation>
    <scope>NUCLEOTIDE SEQUENCE [LARGE SCALE GENOMIC DNA]</scope>
    <source>
        <strain evidence="3 4">ATCC 38327</strain>
    </source>
</reference>
<feature type="region of interest" description="Disordered" evidence="1">
    <location>
        <begin position="29"/>
        <end position="50"/>
    </location>
</feature>
<feature type="transmembrane region" description="Helical" evidence="2">
    <location>
        <begin position="387"/>
        <end position="408"/>
    </location>
</feature>